<dbReference type="OrthoDB" id="271628at2759"/>
<name>A0A1R1PE35_ZANCU</name>
<accession>A0A1R1PE35</accession>
<evidence type="ECO:0000313" key="4">
    <source>
        <dbReference type="Proteomes" id="UP000188320"/>
    </source>
</evidence>
<feature type="non-terminal residue" evidence="3">
    <location>
        <position position="1"/>
    </location>
</feature>
<organism evidence="3 4">
    <name type="scientific">Zancudomyces culisetae</name>
    <name type="common">Gut fungus</name>
    <name type="synonym">Smittium culisetae</name>
    <dbReference type="NCBI Taxonomy" id="1213189"/>
    <lineage>
        <taxon>Eukaryota</taxon>
        <taxon>Fungi</taxon>
        <taxon>Fungi incertae sedis</taxon>
        <taxon>Zoopagomycota</taxon>
        <taxon>Kickxellomycotina</taxon>
        <taxon>Harpellomycetes</taxon>
        <taxon>Harpellales</taxon>
        <taxon>Legeriomycetaceae</taxon>
        <taxon>Zancudomyces</taxon>
    </lineage>
</organism>
<dbReference type="PANTHER" id="PTHR10807">
    <property type="entry name" value="MYOTUBULARIN-RELATED"/>
    <property type="match status" value="1"/>
</dbReference>
<dbReference type="GO" id="GO:0005737">
    <property type="term" value="C:cytoplasm"/>
    <property type="evidence" value="ECO:0007669"/>
    <property type="project" value="TreeGrafter"/>
</dbReference>
<evidence type="ECO:0000259" key="2">
    <source>
        <dbReference type="PROSITE" id="PS51339"/>
    </source>
</evidence>
<dbReference type="AlphaFoldDB" id="A0A1R1PE35"/>
<sequence>SSTSSSSNSNSNSNSHSHSHSHSTSTSPSSAPPASSSSHSSSHSHHPIDSATSLFGRLASQTYINFHSTLASAFRDSPSSSSLGHQNISASAFALTNRPKNSSAPGTHENESGPIFLQFLDCVYQLLSQHPSQFQFNLRFLLDLHYHCYSCRFGTFLANSASQRIDLDLVNTTPSLWSHIDNCRDDFAASRPCPNPLNFSSTPTTYTFRSAAFSITRIVAWYAASCPLRAAFLNPPTLPPLLFAITFPFRSVSVTNVLLNELLTCSTCVLLIASPESRCRVCCPRLVRRANPPNSVPNRLSRAPSSAPYTACLNPPSRFPIENSCCSFFFHSPLSRSSLLLLPSIPPTAAAAVPPPLCMFSCLSFRLSLTVLSRDGSTYRLKLGGVGCLSVAYFRANAIVCCPD</sequence>
<feature type="region of interest" description="Disordered" evidence="1">
    <location>
        <begin position="1"/>
        <end position="48"/>
    </location>
</feature>
<dbReference type="Proteomes" id="UP000188320">
    <property type="component" value="Unassembled WGS sequence"/>
</dbReference>
<dbReference type="PROSITE" id="PS51339">
    <property type="entry name" value="PPASE_MYOTUBULARIN"/>
    <property type="match status" value="1"/>
</dbReference>
<gene>
    <name evidence="3" type="ORF">AX774_g7334</name>
</gene>
<comment type="caution">
    <text evidence="3">The sequence shown here is derived from an EMBL/GenBank/DDBJ whole genome shotgun (WGS) entry which is preliminary data.</text>
</comment>
<evidence type="ECO:0000313" key="3">
    <source>
        <dbReference type="EMBL" id="OMH79260.1"/>
    </source>
</evidence>
<protein>
    <submittedName>
        <fullName evidence="3">Phosphoinositide 3-phosphatase</fullName>
    </submittedName>
</protein>
<dbReference type="EMBL" id="LSSK01001616">
    <property type="protein sequence ID" value="OMH79260.1"/>
    <property type="molecule type" value="Genomic_DNA"/>
</dbReference>
<keyword evidence="4" id="KW-1185">Reference proteome</keyword>
<dbReference type="SUPFAM" id="SSF52799">
    <property type="entry name" value="(Phosphotyrosine protein) phosphatases II"/>
    <property type="match status" value="1"/>
</dbReference>
<dbReference type="InterPro" id="IPR030564">
    <property type="entry name" value="Myotubularin"/>
</dbReference>
<dbReference type="InterPro" id="IPR029021">
    <property type="entry name" value="Prot-tyrosine_phosphatase-like"/>
</dbReference>
<evidence type="ECO:0000256" key="1">
    <source>
        <dbReference type="SAM" id="MobiDB-lite"/>
    </source>
</evidence>
<feature type="compositionally biased region" description="Low complexity" evidence="1">
    <location>
        <begin position="1"/>
        <end position="41"/>
    </location>
</feature>
<proteinExistence type="predicted"/>
<feature type="domain" description="Myotubularin phosphatase" evidence="2">
    <location>
        <begin position="1"/>
        <end position="252"/>
    </location>
</feature>
<reference evidence="4" key="1">
    <citation type="submission" date="2017-01" db="EMBL/GenBank/DDBJ databases">
        <authorList>
            <person name="Wang Y."/>
            <person name="White M."/>
            <person name="Kvist S."/>
            <person name="Moncalvo J.-M."/>
        </authorList>
    </citation>
    <scope>NUCLEOTIDE SEQUENCE [LARGE SCALE GENOMIC DNA]</scope>
    <source>
        <strain evidence="4">COL-18-3</strain>
    </source>
</reference>
<dbReference type="Pfam" id="PF06602">
    <property type="entry name" value="Myotub-related"/>
    <property type="match status" value="1"/>
</dbReference>
<dbReference type="InterPro" id="IPR010569">
    <property type="entry name" value="Myotubularin-like_Pase_dom"/>
</dbReference>